<keyword evidence="1" id="KW-0732">Signal</keyword>
<evidence type="ECO:0000313" key="3">
    <source>
        <dbReference type="EMBL" id="TXK49350.1"/>
    </source>
</evidence>
<evidence type="ECO:0000259" key="2">
    <source>
        <dbReference type="Pfam" id="PF05048"/>
    </source>
</evidence>
<gene>
    <name evidence="3" type="ORF">FVR03_06335</name>
</gene>
<accession>A0A5C8KCW9</accession>
<proteinExistence type="predicted"/>
<comment type="caution">
    <text evidence="3">The sequence shown here is derived from an EMBL/GenBank/DDBJ whole genome shotgun (WGS) entry which is preliminary data.</text>
</comment>
<dbReference type="Pfam" id="PF05048">
    <property type="entry name" value="NosD"/>
    <property type="match status" value="1"/>
</dbReference>
<dbReference type="InterPro" id="IPR012334">
    <property type="entry name" value="Pectin_lyas_fold"/>
</dbReference>
<dbReference type="Gene3D" id="2.160.20.10">
    <property type="entry name" value="Single-stranded right-handed beta-helix, Pectin lyase-like"/>
    <property type="match status" value="2"/>
</dbReference>
<evidence type="ECO:0000256" key="1">
    <source>
        <dbReference type="SAM" id="SignalP"/>
    </source>
</evidence>
<evidence type="ECO:0000313" key="4">
    <source>
        <dbReference type="Proteomes" id="UP000321926"/>
    </source>
</evidence>
<dbReference type="PROSITE" id="PS51257">
    <property type="entry name" value="PROKAR_LIPOPROTEIN"/>
    <property type="match status" value="1"/>
</dbReference>
<dbReference type="RefSeq" id="WP_147920894.1">
    <property type="nucleotide sequence ID" value="NZ_VRTY01000017.1"/>
</dbReference>
<feature type="domain" description="Periplasmic copper-binding protein NosD beta helix" evidence="2">
    <location>
        <begin position="206"/>
        <end position="396"/>
    </location>
</feature>
<keyword evidence="4" id="KW-1185">Reference proteome</keyword>
<dbReference type="InterPro" id="IPR011050">
    <property type="entry name" value="Pectin_lyase_fold/virulence"/>
</dbReference>
<dbReference type="EMBL" id="VRTY01000017">
    <property type="protein sequence ID" value="TXK49350.1"/>
    <property type="molecule type" value="Genomic_DNA"/>
</dbReference>
<dbReference type="Proteomes" id="UP000321926">
    <property type="component" value="Unassembled WGS sequence"/>
</dbReference>
<dbReference type="OrthoDB" id="2986171at2"/>
<dbReference type="InterPro" id="IPR006626">
    <property type="entry name" value="PbH1"/>
</dbReference>
<organism evidence="3 4">
    <name type="scientific">Pontibacter qinzhouensis</name>
    <dbReference type="NCBI Taxonomy" id="2603253"/>
    <lineage>
        <taxon>Bacteria</taxon>
        <taxon>Pseudomonadati</taxon>
        <taxon>Bacteroidota</taxon>
        <taxon>Cytophagia</taxon>
        <taxon>Cytophagales</taxon>
        <taxon>Hymenobacteraceae</taxon>
        <taxon>Pontibacter</taxon>
    </lineage>
</organism>
<feature type="signal peptide" evidence="1">
    <location>
        <begin position="1"/>
        <end position="27"/>
    </location>
</feature>
<name>A0A5C8KCW9_9BACT</name>
<dbReference type="SMART" id="SM00710">
    <property type="entry name" value="PbH1"/>
    <property type="match status" value="8"/>
</dbReference>
<feature type="chain" id="PRO_5022919098" evidence="1">
    <location>
        <begin position="28"/>
        <end position="418"/>
    </location>
</feature>
<dbReference type="SUPFAM" id="SSF51126">
    <property type="entry name" value="Pectin lyase-like"/>
    <property type="match status" value="1"/>
</dbReference>
<sequence>MNYKFNKASSRIMVGLFLLFMVGSCSSIDEDLVQQEMQQIKASTQSASGEVKLIDDTWHSYTYGVEVYVGTDMITAIQQAIDRLNPNRREKELVVVHHSGNSGPDNGSGDVHGVYLRNFTALDFLNNTMHVNDTDRELIVPIIARRAHNIEIRNFKITGNPRYGIWIQSSENVIINGINISIPEAKDVGLGIRIDNGRGTRSKNVAIDNIYVEKAKNHGVETAGVDSLTIGKITTVDTGGCGLLLNGTKDAVVDLVHATRANKGGGYAGFRTANDCGPNILVKKVIASECGRGVFSVSGSYGITIEEVDISGSTSQGVLIENTQDYTIKRGVIKNSGNQGLRIASRNDGTYHPSRNVMVRNLRIYDDRTPMIQTHGILETAPSSHNRIVNNDLRNSGTQSSLEYHGEKTIAAGNRVDK</sequence>
<protein>
    <submittedName>
        <fullName evidence="3">Right-handed parallel beta-helix repeat-containing protein</fullName>
    </submittedName>
</protein>
<dbReference type="InterPro" id="IPR007742">
    <property type="entry name" value="NosD_dom"/>
</dbReference>
<reference evidence="3 4" key="1">
    <citation type="submission" date="2019-08" db="EMBL/GenBank/DDBJ databases">
        <authorList>
            <person name="Shi S."/>
        </authorList>
    </citation>
    <scope>NUCLEOTIDE SEQUENCE [LARGE SCALE GENOMIC DNA]</scope>
    <source>
        <strain evidence="3 4">GY10130</strain>
    </source>
</reference>
<dbReference type="AlphaFoldDB" id="A0A5C8KCW9"/>